<dbReference type="PANTHER" id="PTHR46896">
    <property type="entry name" value="SENTRIN-SPECIFIC PROTEASE"/>
    <property type="match status" value="1"/>
</dbReference>
<dbReference type="SUPFAM" id="SSF54001">
    <property type="entry name" value="Cysteine proteinases"/>
    <property type="match status" value="1"/>
</dbReference>
<evidence type="ECO:0000256" key="1">
    <source>
        <dbReference type="ARBA" id="ARBA00022786"/>
    </source>
</evidence>
<accession>A0A1A9UN16</accession>
<proteinExistence type="predicted"/>
<organism evidence="2 3">
    <name type="scientific">Glossina austeni</name>
    <name type="common">Savannah tsetse fly</name>
    <dbReference type="NCBI Taxonomy" id="7395"/>
    <lineage>
        <taxon>Eukaryota</taxon>
        <taxon>Metazoa</taxon>
        <taxon>Ecdysozoa</taxon>
        <taxon>Arthropoda</taxon>
        <taxon>Hexapoda</taxon>
        <taxon>Insecta</taxon>
        <taxon>Pterygota</taxon>
        <taxon>Neoptera</taxon>
        <taxon>Endopterygota</taxon>
        <taxon>Diptera</taxon>
        <taxon>Brachycera</taxon>
        <taxon>Muscomorpha</taxon>
        <taxon>Hippoboscoidea</taxon>
        <taxon>Glossinidae</taxon>
        <taxon>Glossina</taxon>
    </lineage>
</organism>
<dbReference type="AlphaFoldDB" id="A0A1A9UN16"/>
<dbReference type="GO" id="GO:0005737">
    <property type="term" value="C:cytoplasm"/>
    <property type="evidence" value="ECO:0007669"/>
    <property type="project" value="TreeGrafter"/>
</dbReference>
<protein>
    <submittedName>
        <fullName evidence="2">Uncharacterized protein</fullName>
    </submittedName>
</protein>
<evidence type="ECO:0000313" key="3">
    <source>
        <dbReference type="Proteomes" id="UP000078200"/>
    </source>
</evidence>
<dbReference type="Proteomes" id="UP000078200">
    <property type="component" value="Unassembled WGS sequence"/>
</dbReference>
<dbReference type="PANTHER" id="PTHR46896:SF3">
    <property type="entry name" value="FI06413P-RELATED"/>
    <property type="match status" value="1"/>
</dbReference>
<dbReference type="GO" id="GO:0005634">
    <property type="term" value="C:nucleus"/>
    <property type="evidence" value="ECO:0007669"/>
    <property type="project" value="TreeGrafter"/>
</dbReference>
<dbReference type="InterPro" id="IPR038765">
    <property type="entry name" value="Papain-like_cys_pep_sf"/>
</dbReference>
<name>A0A1A9UN16_GLOAU</name>
<dbReference type="EnsemblMetazoa" id="GAUT009983-RA">
    <property type="protein sequence ID" value="GAUT009983-PA"/>
    <property type="gene ID" value="GAUT009983"/>
</dbReference>
<dbReference type="VEuPathDB" id="VectorBase:GAUT009983"/>
<dbReference type="GO" id="GO:0070139">
    <property type="term" value="F:SUMO-specific endopeptidase activity"/>
    <property type="evidence" value="ECO:0007669"/>
    <property type="project" value="TreeGrafter"/>
</dbReference>
<dbReference type="GO" id="GO:0016926">
    <property type="term" value="P:protein desumoylation"/>
    <property type="evidence" value="ECO:0007669"/>
    <property type="project" value="TreeGrafter"/>
</dbReference>
<keyword evidence="1" id="KW-0833">Ubl conjugation pathway</keyword>
<evidence type="ECO:0000313" key="2">
    <source>
        <dbReference type="EnsemblMetazoa" id="GAUT009983-PA"/>
    </source>
</evidence>
<dbReference type="STRING" id="7395.A0A1A9UN16"/>
<sequence>MPCKCPMAQPQWMERHIFRRVGLLKHRKLFYKLILLVTRPKVFMWHNFEEVSLADAQVLIQRATESDRKFADSKQNCESNPTTTQLQPNDIRQLLIYPCGKGGIPINTEDYLCLATDQYLNDIIIDFYLKGLHDNIIPKTEKHRTFIFKHSKAIKIRFEITVSKTQ</sequence>
<dbReference type="Gene3D" id="1.10.418.20">
    <property type="match status" value="1"/>
</dbReference>
<keyword evidence="3" id="KW-1185">Reference proteome</keyword>
<dbReference type="InterPro" id="IPR051947">
    <property type="entry name" value="Sentrin-specific_protease"/>
</dbReference>
<reference evidence="2" key="1">
    <citation type="submission" date="2020-05" db="UniProtKB">
        <authorList>
            <consortium name="EnsemblMetazoa"/>
        </authorList>
    </citation>
    <scope>IDENTIFICATION</scope>
    <source>
        <strain evidence="2">TTRI</strain>
    </source>
</reference>